<dbReference type="AlphaFoldDB" id="A0A1R7QEG1"/>
<name>A0A1R7QEG1_ACIJO</name>
<evidence type="ECO:0000313" key="2">
    <source>
        <dbReference type="EMBL" id="SJX22546.1"/>
    </source>
</evidence>
<gene>
    <name evidence="2" type="primary">pncC</name>
    <name evidence="2" type="ORF">ACNJC6_02189</name>
</gene>
<feature type="domain" description="CinA C-terminal" evidence="1">
    <location>
        <begin position="5"/>
        <end position="151"/>
    </location>
</feature>
<evidence type="ECO:0000313" key="3">
    <source>
        <dbReference type="Proteomes" id="UP000196240"/>
    </source>
</evidence>
<dbReference type="InterPro" id="IPR036653">
    <property type="entry name" value="CinA-like_C"/>
</dbReference>
<protein>
    <submittedName>
        <fullName evidence="2">Nicotinamide-nucleotide amidohydrolase PncC</fullName>
        <ecNumber evidence="2">3.5.1.42</ecNumber>
    </submittedName>
</protein>
<organism evidence="2 3">
    <name type="scientific">Acinetobacter johnsonii</name>
    <dbReference type="NCBI Taxonomy" id="40214"/>
    <lineage>
        <taxon>Bacteria</taxon>
        <taxon>Pseudomonadati</taxon>
        <taxon>Pseudomonadota</taxon>
        <taxon>Gammaproteobacteria</taxon>
        <taxon>Moraxellales</taxon>
        <taxon>Moraxellaceae</taxon>
        <taxon>Acinetobacter</taxon>
    </lineage>
</organism>
<dbReference type="Gene3D" id="3.90.950.20">
    <property type="entry name" value="CinA-like"/>
    <property type="match status" value="1"/>
</dbReference>
<evidence type="ECO:0000259" key="1">
    <source>
        <dbReference type="Pfam" id="PF02464"/>
    </source>
</evidence>
<dbReference type="InterPro" id="IPR008136">
    <property type="entry name" value="CinA_C"/>
</dbReference>
<dbReference type="EC" id="3.5.1.42" evidence="2"/>
<dbReference type="GO" id="GO:0019159">
    <property type="term" value="F:nicotinamide-nucleotide amidase activity"/>
    <property type="evidence" value="ECO:0007669"/>
    <property type="project" value="UniProtKB-EC"/>
</dbReference>
<dbReference type="EMBL" id="FUUY01000006">
    <property type="protein sequence ID" value="SJX22546.1"/>
    <property type="molecule type" value="Genomic_DNA"/>
</dbReference>
<sequence length="161" mass="17840">MVQVLKQCCNLLEQKKLTIAFIESASSGYLSSQFSIYKHRGADILLGGLVSYDPSIKCEILKIDPALIQQYTAESIEVTEAMALHGHQLFRYADIIVSCTGLLKPGGSATPEKPEGTFYIAIHYQNSLSTYHYLLLGSALERLDQLTKNVAQMVIERVQNA</sequence>
<dbReference type="Proteomes" id="UP000196240">
    <property type="component" value="Unassembled WGS sequence"/>
</dbReference>
<dbReference type="SUPFAM" id="SSF142433">
    <property type="entry name" value="CinA-like"/>
    <property type="match status" value="1"/>
</dbReference>
<proteinExistence type="predicted"/>
<accession>A0A1R7QEG1</accession>
<keyword evidence="2" id="KW-0378">Hydrolase</keyword>
<dbReference type="Pfam" id="PF02464">
    <property type="entry name" value="CinA"/>
    <property type="match status" value="1"/>
</dbReference>
<reference evidence="2 3" key="1">
    <citation type="submission" date="2017-02" db="EMBL/GenBank/DDBJ databases">
        <authorList>
            <person name="Peterson S.W."/>
        </authorList>
    </citation>
    <scope>NUCLEOTIDE SEQUENCE [LARGE SCALE GENOMIC DNA]</scope>
    <source>
        <strain evidence="2">C6</strain>
    </source>
</reference>